<accession>A0AAE3XQD7</accession>
<keyword evidence="3" id="KW-1185">Reference proteome</keyword>
<reference evidence="2" key="1">
    <citation type="submission" date="2023-07" db="EMBL/GenBank/DDBJ databases">
        <title>Genomic Encyclopedia of Type Strains, Phase IV (KMG-IV): sequencing the most valuable type-strain genomes for metagenomic binning, comparative biology and taxonomic classification.</title>
        <authorList>
            <person name="Goeker M."/>
        </authorList>
    </citation>
    <scope>NUCLEOTIDE SEQUENCE</scope>
    <source>
        <strain evidence="2">DSM 26174</strain>
    </source>
</reference>
<feature type="domain" description="YdhG-like" evidence="1">
    <location>
        <begin position="20"/>
        <end position="135"/>
    </location>
</feature>
<evidence type="ECO:0000313" key="2">
    <source>
        <dbReference type="EMBL" id="MDR6240119.1"/>
    </source>
</evidence>
<dbReference type="InterPro" id="IPR014922">
    <property type="entry name" value="YdhG-like"/>
</dbReference>
<dbReference type="SUPFAM" id="SSF159888">
    <property type="entry name" value="YdhG-like"/>
    <property type="match status" value="1"/>
</dbReference>
<gene>
    <name evidence="2" type="ORF">HNQ88_003185</name>
</gene>
<evidence type="ECO:0000259" key="1">
    <source>
        <dbReference type="Pfam" id="PF08818"/>
    </source>
</evidence>
<dbReference type="Proteomes" id="UP001185092">
    <property type="component" value="Unassembled WGS sequence"/>
</dbReference>
<protein>
    <submittedName>
        <fullName evidence="2">Uncharacterized protein YdhG (YjbR/CyaY superfamily)</fullName>
    </submittedName>
</protein>
<dbReference type="RefSeq" id="WP_309939976.1">
    <property type="nucleotide sequence ID" value="NZ_AP025305.1"/>
</dbReference>
<dbReference type="Pfam" id="PF08818">
    <property type="entry name" value="DUF1801"/>
    <property type="match status" value="1"/>
</dbReference>
<organism evidence="2 3">
    <name type="scientific">Aureibacter tunicatorum</name>
    <dbReference type="NCBI Taxonomy" id="866807"/>
    <lineage>
        <taxon>Bacteria</taxon>
        <taxon>Pseudomonadati</taxon>
        <taxon>Bacteroidota</taxon>
        <taxon>Cytophagia</taxon>
        <taxon>Cytophagales</taxon>
        <taxon>Persicobacteraceae</taxon>
        <taxon>Aureibacter</taxon>
    </lineage>
</organism>
<proteinExistence type="predicted"/>
<evidence type="ECO:0000313" key="3">
    <source>
        <dbReference type="Proteomes" id="UP001185092"/>
    </source>
</evidence>
<comment type="caution">
    <text evidence="2">The sequence shown here is derived from an EMBL/GenBank/DDBJ whole genome shotgun (WGS) entry which is preliminary data.</text>
</comment>
<dbReference type="AlphaFoldDB" id="A0AAE3XQD7"/>
<dbReference type="Gene3D" id="3.90.1150.200">
    <property type="match status" value="1"/>
</dbReference>
<name>A0AAE3XQD7_9BACT</name>
<dbReference type="EMBL" id="JAVDQD010000004">
    <property type="protein sequence ID" value="MDR6240119.1"/>
    <property type="molecule type" value="Genomic_DNA"/>
</dbReference>
<sequence>MKINADTVKGYLSQVPESQKENFTLLYQTIKNNIPQGFQECINYGMIGFVIPHSIYPPGYHCNNKLPLPFINIGVQKNFIGLYHMGLYANAELLKWFQEEYTKALNKKPDMGKSCIRFKNNAQIPIDIIAKLSQKTTPVQWIETYESSRSQKK</sequence>